<accession>A0A167KEC7</accession>
<dbReference type="EMBL" id="LRXL01000001">
    <property type="protein sequence ID" value="OAB81802.1"/>
    <property type="molecule type" value="Genomic_DNA"/>
</dbReference>
<dbReference type="OrthoDB" id="6307329at2"/>
<organism evidence="2 3">
    <name type="scientific">Cochleicola gelatinilyticus</name>
    <dbReference type="NCBI Taxonomy" id="1763537"/>
    <lineage>
        <taxon>Bacteria</taxon>
        <taxon>Pseudomonadati</taxon>
        <taxon>Bacteroidota</taxon>
        <taxon>Flavobacteriia</taxon>
        <taxon>Flavobacteriales</taxon>
        <taxon>Flavobacteriaceae</taxon>
        <taxon>Cochleicola</taxon>
    </lineage>
</organism>
<dbReference type="Gene3D" id="3.90.550.10">
    <property type="entry name" value="Spore Coat Polysaccharide Biosynthesis Protein SpsA, Chain A"/>
    <property type="match status" value="1"/>
</dbReference>
<name>A0A167KEC7_9FLAO</name>
<dbReference type="Proteomes" id="UP000077013">
    <property type="component" value="Unassembled WGS sequence"/>
</dbReference>
<dbReference type="CDD" id="cd00761">
    <property type="entry name" value="Glyco_tranf_GTA_type"/>
    <property type="match status" value="1"/>
</dbReference>
<protein>
    <recommendedName>
        <fullName evidence="1">Glycosyltransferase 2-like domain-containing protein</fullName>
    </recommendedName>
</protein>
<feature type="domain" description="Glycosyltransferase 2-like" evidence="1">
    <location>
        <begin position="5"/>
        <end position="149"/>
    </location>
</feature>
<dbReference type="Pfam" id="PF00535">
    <property type="entry name" value="Glycos_transf_2"/>
    <property type="match status" value="1"/>
</dbReference>
<dbReference type="AlphaFoldDB" id="A0A167KEC7"/>
<keyword evidence="3" id="KW-1185">Reference proteome</keyword>
<evidence type="ECO:0000313" key="3">
    <source>
        <dbReference type="Proteomes" id="UP000077013"/>
    </source>
</evidence>
<dbReference type="InterPro" id="IPR050834">
    <property type="entry name" value="Glycosyltransf_2"/>
</dbReference>
<reference evidence="2 3" key="1">
    <citation type="submission" date="2016-02" db="EMBL/GenBank/DDBJ databases">
        <title>Ulvibacter sp. LPB0005, isolated from Thais luteostoma.</title>
        <authorList>
            <person name="Shin S.-K."/>
            <person name="Yi H."/>
        </authorList>
    </citation>
    <scope>NUCLEOTIDE SEQUENCE [LARGE SCALE GENOMIC DNA]</scope>
    <source>
        <strain evidence="2 3">LPB0005</strain>
    </source>
</reference>
<comment type="caution">
    <text evidence="2">The sequence shown here is derived from an EMBL/GenBank/DDBJ whole genome shotgun (WGS) entry which is preliminary data.</text>
</comment>
<sequence length="310" mass="36009">MPEFSVVISVYNKEAHIAKTLQSVLAQTIQDFEIVILNDGSTDTSEAAIRPFLTDSRIRYYSEENKGAGAGRNYVIKKAKGNYIALLDADDIWYPFYLEEQQRAIKKFPKESVFATASEIQKKTRRFPRTYSITPIEDKILKVDYFNASFLDSILQSSTTVVKKQVFETVGYYDPTIKSGQDTDLYVRIGLQYNIIFNPKVCVLYIVHADSLFRSVTKVSERPDFKAYEIQEKTNSALKKFLDLNRYSLCLLARLEGNSKAFYEFYKKIDLENLTKRQRFLLRQRRPVLKALLKTKERLSYYGLRLSAYK</sequence>
<evidence type="ECO:0000313" key="2">
    <source>
        <dbReference type="EMBL" id="OAB81802.1"/>
    </source>
</evidence>
<dbReference type="PANTHER" id="PTHR43685:SF2">
    <property type="entry name" value="GLYCOSYLTRANSFERASE 2-LIKE DOMAIN-CONTAINING PROTEIN"/>
    <property type="match status" value="1"/>
</dbReference>
<proteinExistence type="predicted"/>
<dbReference type="STRING" id="1763537.ULVI_00235"/>
<dbReference type="SUPFAM" id="SSF53448">
    <property type="entry name" value="Nucleotide-diphospho-sugar transferases"/>
    <property type="match status" value="1"/>
</dbReference>
<gene>
    <name evidence="2" type="ORF">ULVI_00235</name>
</gene>
<dbReference type="PANTHER" id="PTHR43685">
    <property type="entry name" value="GLYCOSYLTRANSFERASE"/>
    <property type="match status" value="1"/>
</dbReference>
<evidence type="ECO:0000259" key="1">
    <source>
        <dbReference type="Pfam" id="PF00535"/>
    </source>
</evidence>
<dbReference type="InterPro" id="IPR001173">
    <property type="entry name" value="Glyco_trans_2-like"/>
</dbReference>
<dbReference type="RefSeq" id="WP_068588127.1">
    <property type="nucleotide sequence ID" value="NZ_LRXL01000001.1"/>
</dbReference>
<dbReference type="InterPro" id="IPR029044">
    <property type="entry name" value="Nucleotide-diphossugar_trans"/>
</dbReference>